<dbReference type="InterPro" id="IPR014784">
    <property type="entry name" value="Cu2_ascorb_mOase-like_C"/>
</dbReference>
<evidence type="ECO:0000256" key="1">
    <source>
        <dbReference type="ARBA" id="ARBA00023157"/>
    </source>
</evidence>
<dbReference type="Gene3D" id="2.60.120.310">
    <property type="entry name" value="Copper type II, ascorbate-dependent monooxygenase, N-terminal domain"/>
    <property type="match status" value="1"/>
</dbReference>
<keyword evidence="6" id="KW-1185">Reference proteome</keyword>
<dbReference type="AlphaFoldDB" id="A0A8J4EGJ2"/>
<dbReference type="EMBL" id="BOPH01000086">
    <property type="protein sequence ID" value="GIJ71187.1"/>
    <property type="molecule type" value="Genomic_DNA"/>
</dbReference>
<dbReference type="InterPro" id="IPR000945">
    <property type="entry name" value="DBH-like"/>
</dbReference>
<feature type="chain" id="PRO_5038667685" description="Copper type II ascorbate-dependent monooxygenase C-terminal domain-containing protein" evidence="3">
    <location>
        <begin position="20"/>
        <end position="377"/>
    </location>
</feature>
<dbReference type="PROSITE" id="PS51257">
    <property type="entry name" value="PROKAR_LIPOPROTEIN"/>
    <property type="match status" value="1"/>
</dbReference>
<accession>A0A8J4EGJ2</accession>
<comment type="caution">
    <text evidence="5">The sequence shown here is derived from an EMBL/GenBank/DDBJ whole genome shotgun (WGS) entry which is preliminary data.</text>
</comment>
<feature type="signal peptide" evidence="3">
    <location>
        <begin position="1"/>
        <end position="19"/>
    </location>
</feature>
<dbReference type="InterPro" id="IPR024548">
    <property type="entry name" value="Cu2_monoox_C"/>
</dbReference>
<evidence type="ECO:0000313" key="5">
    <source>
        <dbReference type="EMBL" id="GIJ71187.1"/>
    </source>
</evidence>
<protein>
    <recommendedName>
        <fullName evidence="4">Copper type II ascorbate-dependent monooxygenase C-terminal domain-containing protein</fullName>
    </recommendedName>
</protein>
<name>A0A8J4EGJ2_9ACTN</name>
<dbReference type="SUPFAM" id="SSF49742">
    <property type="entry name" value="PHM/PNGase F"/>
    <property type="match status" value="2"/>
</dbReference>
<dbReference type="GO" id="GO:0004500">
    <property type="term" value="F:dopamine beta-monooxygenase activity"/>
    <property type="evidence" value="ECO:0007669"/>
    <property type="project" value="InterPro"/>
</dbReference>
<evidence type="ECO:0000256" key="2">
    <source>
        <dbReference type="SAM" id="MobiDB-lite"/>
    </source>
</evidence>
<evidence type="ECO:0000256" key="3">
    <source>
        <dbReference type="SAM" id="SignalP"/>
    </source>
</evidence>
<dbReference type="PANTHER" id="PTHR10157:SF23">
    <property type="entry name" value="MOXD1 HOMOLOG 1"/>
    <property type="match status" value="1"/>
</dbReference>
<dbReference type="Pfam" id="PF03712">
    <property type="entry name" value="Cu2_monoox_C"/>
    <property type="match status" value="1"/>
</dbReference>
<dbReference type="InterPro" id="IPR008977">
    <property type="entry name" value="PHM/PNGase_F_dom_sf"/>
</dbReference>
<dbReference type="RefSeq" id="WP_203931074.1">
    <property type="nucleotide sequence ID" value="NZ_BOPH01000086.1"/>
</dbReference>
<sequence>MKRRVLGAALLAPAMLLTACGSGEPAAAPRPHDGHTAHGSAPPPPPAPLRAGERFVELSMPEAYTPKAPRGGNDEYRCFLVDPGLTAGAYLMGSQFQPQNAAIVHHAIFFRIDPGDAGQARDVDTRDDGPGWTCFGNSGVGEEATWVATWAPGGTETLLGDRLGYAMPAGSLLVMQVHYNLLGGGGSDRSGVRLRLSDGGPGFQALGSMRLAAPVELPCAAGETGDLCDRERAVADVTERFGRPAERVLSGLERLCGPPDPGGTQHCDRTVTRPGTVHALGGHMHLLGRSIRIELNPGTPGARTLLDVPAYDFDDQALRPLAEPLPLKAGDTLRVTCTHDASLRAQLPALKDTPPRYVVWGEGTADEMCLGLVVLTR</sequence>
<dbReference type="Proteomes" id="UP000635606">
    <property type="component" value="Unassembled WGS sequence"/>
</dbReference>
<feature type="domain" description="Copper type II ascorbate-dependent monooxygenase C-terminal" evidence="4">
    <location>
        <begin position="277"/>
        <end position="371"/>
    </location>
</feature>
<proteinExistence type="predicted"/>
<evidence type="ECO:0000259" key="4">
    <source>
        <dbReference type="Pfam" id="PF03712"/>
    </source>
</evidence>
<dbReference type="PANTHER" id="PTHR10157">
    <property type="entry name" value="DOPAMINE BETA HYDROXYLASE RELATED"/>
    <property type="match status" value="1"/>
</dbReference>
<keyword evidence="3" id="KW-0732">Signal</keyword>
<organism evidence="5 6">
    <name type="scientific">Virgisporangium ochraceum</name>
    <dbReference type="NCBI Taxonomy" id="65505"/>
    <lineage>
        <taxon>Bacteria</taxon>
        <taxon>Bacillati</taxon>
        <taxon>Actinomycetota</taxon>
        <taxon>Actinomycetes</taxon>
        <taxon>Micromonosporales</taxon>
        <taxon>Micromonosporaceae</taxon>
        <taxon>Virgisporangium</taxon>
    </lineage>
</organism>
<evidence type="ECO:0000313" key="6">
    <source>
        <dbReference type="Proteomes" id="UP000635606"/>
    </source>
</evidence>
<dbReference type="Gene3D" id="2.60.120.230">
    <property type="match status" value="1"/>
</dbReference>
<feature type="region of interest" description="Disordered" evidence="2">
    <location>
        <begin position="23"/>
        <end position="51"/>
    </location>
</feature>
<gene>
    <name evidence="5" type="ORF">Voc01_061040</name>
</gene>
<dbReference type="GO" id="GO:0005507">
    <property type="term" value="F:copper ion binding"/>
    <property type="evidence" value="ECO:0007669"/>
    <property type="project" value="InterPro"/>
</dbReference>
<keyword evidence="1" id="KW-1015">Disulfide bond</keyword>
<dbReference type="InterPro" id="IPR036939">
    <property type="entry name" value="Cu2_ascorb_mOase_N_sf"/>
</dbReference>
<reference evidence="5" key="1">
    <citation type="submission" date="2021-01" db="EMBL/GenBank/DDBJ databases">
        <title>Whole genome shotgun sequence of Virgisporangium ochraceum NBRC 16418.</title>
        <authorList>
            <person name="Komaki H."/>
            <person name="Tamura T."/>
        </authorList>
    </citation>
    <scope>NUCLEOTIDE SEQUENCE</scope>
    <source>
        <strain evidence="5">NBRC 16418</strain>
    </source>
</reference>